<evidence type="ECO:0000259" key="1">
    <source>
        <dbReference type="Pfam" id="PF13456"/>
    </source>
</evidence>
<evidence type="ECO:0000313" key="3">
    <source>
        <dbReference type="Proteomes" id="UP000823775"/>
    </source>
</evidence>
<dbReference type="Pfam" id="PF13456">
    <property type="entry name" value="RVT_3"/>
    <property type="match status" value="1"/>
</dbReference>
<reference evidence="2 3" key="1">
    <citation type="journal article" date="2021" name="BMC Genomics">
        <title>Datura genome reveals duplications of psychoactive alkaloid biosynthetic genes and high mutation rate following tissue culture.</title>
        <authorList>
            <person name="Rajewski A."/>
            <person name="Carter-House D."/>
            <person name="Stajich J."/>
            <person name="Litt A."/>
        </authorList>
    </citation>
    <scope>NUCLEOTIDE SEQUENCE [LARGE SCALE GENOMIC DNA]</scope>
    <source>
        <strain evidence="2">AR-01</strain>
    </source>
</reference>
<dbReference type="PANTHER" id="PTHR47723:SF19">
    <property type="entry name" value="POLYNUCLEOTIDYL TRANSFERASE, RIBONUCLEASE H-LIKE SUPERFAMILY PROTEIN"/>
    <property type="match status" value="1"/>
</dbReference>
<dbReference type="InterPro" id="IPR053151">
    <property type="entry name" value="RNase_H-like"/>
</dbReference>
<dbReference type="Gene3D" id="3.30.420.10">
    <property type="entry name" value="Ribonuclease H-like superfamily/Ribonuclease H"/>
    <property type="match status" value="1"/>
</dbReference>
<accession>A0ABS8RUV7</accession>
<dbReference type="SUPFAM" id="SSF53098">
    <property type="entry name" value="Ribonuclease H-like"/>
    <property type="match status" value="1"/>
</dbReference>
<name>A0ABS8RUV7_DATST</name>
<dbReference type="CDD" id="cd06222">
    <property type="entry name" value="RNase_H_like"/>
    <property type="match status" value="1"/>
</dbReference>
<proteinExistence type="predicted"/>
<keyword evidence="3" id="KW-1185">Reference proteome</keyword>
<dbReference type="PANTHER" id="PTHR47723">
    <property type="entry name" value="OS05G0353850 PROTEIN"/>
    <property type="match status" value="1"/>
</dbReference>
<dbReference type="InterPro" id="IPR044730">
    <property type="entry name" value="RNase_H-like_dom_plant"/>
</dbReference>
<protein>
    <recommendedName>
        <fullName evidence="1">RNase H type-1 domain-containing protein</fullName>
    </recommendedName>
</protein>
<dbReference type="InterPro" id="IPR002156">
    <property type="entry name" value="RNaseH_domain"/>
</dbReference>
<feature type="domain" description="RNase H type-1" evidence="1">
    <location>
        <begin position="19"/>
        <end position="117"/>
    </location>
</feature>
<dbReference type="EMBL" id="JACEIK010000138">
    <property type="protein sequence ID" value="MCD7450585.1"/>
    <property type="molecule type" value="Genomic_DNA"/>
</dbReference>
<evidence type="ECO:0000313" key="2">
    <source>
        <dbReference type="EMBL" id="MCD7450585.1"/>
    </source>
</evidence>
<sequence length="137" mass="15882">MDVLKEIQESAETVESLKHRGQSDKGLCSPFESDDQQHAEAPALIYGLEYFTNFGIQKVEIKCDSILLAEWILHKAESPWSLWDIINYIHLQLDHLDTWYIQYCFRKGNKVADTLANCGAWRIKEIYESSQVIAEFL</sequence>
<organism evidence="2 3">
    <name type="scientific">Datura stramonium</name>
    <name type="common">Jimsonweed</name>
    <name type="synonym">Common thornapple</name>
    <dbReference type="NCBI Taxonomy" id="4076"/>
    <lineage>
        <taxon>Eukaryota</taxon>
        <taxon>Viridiplantae</taxon>
        <taxon>Streptophyta</taxon>
        <taxon>Embryophyta</taxon>
        <taxon>Tracheophyta</taxon>
        <taxon>Spermatophyta</taxon>
        <taxon>Magnoliopsida</taxon>
        <taxon>eudicotyledons</taxon>
        <taxon>Gunneridae</taxon>
        <taxon>Pentapetalae</taxon>
        <taxon>asterids</taxon>
        <taxon>lamiids</taxon>
        <taxon>Solanales</taxon>
        <taxon>Solanaceae</taxon>
        <taxon>Solanoideae</taxon>
        <taxon>Datureae</taxon>
        <taxon>Datura</taxon>
    </lineage>
</organism>
<dbReference type="InterPro" id="IPR012337">
    <property type="entry name" value="RNaseH-like_sf"/>
</dbReference>
<dbReference type="InterPro" id="IPR036397">
    <property type="entry name" value="RNaseH_sf"/>
</dbReference>
<comment type="caution">
    <text evidence="2">The sequence shown here is derived from an EMBL/GenBank/DDBJ whole genome shotgun (WGS) entry which is preliminary data.</text>
</comment>
<dbReference type="Proteomes" id="UP000823775">
    <property type="component" value="Unassembled WGS sequence"/>
</dbReference>
<gene>
    <name evidence="2" type="ORF">HAX54_007381</name>
</gene>